<reference key="2">
    <citation type="submission" date="2011-03" db="EMBL/GenBank/DDBJ databases">
        <title>Complete genome sequence of the thermoacidophilic crenarchaeon Thermoproteus uzoniensis 768-20.</title>
        <authorList>
            <person name="Mardanov A.V."/>
            <person name="Gumerov V.M."/>
            <person name="Beletsky A.V."/>
            <person name="Prokofeva M.I."/>
            <person name="Bonch-Osmolovskaya E.A."/>
            <person name="Ravin N.V."/>
            <person name="Skryabin K.G."/>
        </authorList>
    </citation>
    <scope>NUCLEOTIDE SEQUENCE</scope>
    <source>
        <strain>768-20</strain>
    </source>
</reference>
<protein>
    <submittedName>
        <fullName evidence="1">Uncharacterized protein</fullName>
    </submittedName>
</protein>
<gene>
    <name evidence="1" type="ordered locus">TUZN_1000</name>
</gene>
<dbReference type="EMBL" id="CP002590">
    <property type="protein sequence ID" value="AEA12482.1"/>
    <property type="molecule type" value="Genomic_DNA"/>
</dbReference>
<dbReference type="STRING" id="999630.TUZN_1000"/>
<dbReference type="OrthoDB" id="24875at2157"/>
<sequence length="193" mass="20948">MSQRKDRVNIAVAKEVADALAATAEELGMTQYALANQLLGTGLELVRQGYSAGQIRDIALFYRVITELETVPVPGRLLDRMVVEMYKANPDAVGKAWCEAGRMLASYIKAFFGGLENAVKLAPYITKAVPARRFEVRAEGGEFSLDAVGVGYSLESVEVTAAAVRCLLEELGYEIKELATAPGILRVRAAVHR</sequence>
<evidence type="ECO:0000313" key="1">
    <source>
        <dbReference type="EMBL" id="AEA12482.1"/>
    </source>
</evidence>
<dbReference type="HOGENOM" id="CLU_1412437_0_0_2"/>
<organism evidence="1 2">
    <name type="scientific">Thermoproteus uzoniensis (strain 768-20)</name>
    <dbReference type="NCBI Taxonomy" id="999630"/>
    <lineage>
        <taxon>Archaea</taxon>
        <taxon>Thermoproteota</taxon>
        <taxon>Thermoprotei</taxon>
        <taxon>Thermoproteales</taxon>
        <taxon>Thermoproteaceae</taxon>
        <taxon>Thermoproteus</taxon>
    </lineage>
</organism>
<dbReference type="RefSeq" id="WP_013679818.1">
    <property type="nucleotide sequence ID" value="NC_015315.1"/>
</dbReference>
<dbReference type="GeneID" id="10360531"/>
<dbReference type="AlphaFoldDB" id="F2L686"/>
<keyword evidence="2" id="KW-1185">Reference proteome</keyword>
<dbReference type="eggNOG" id="arCOG03765">
    <property type="taxonomic scope" value="Archaea"/>
</dbReference>
<dbReference type="KEGG" id="tuz:TUZN_1000"/>
<evidence type="ECO:0000313" key="2">
    <source>
        <dbReference type="Proteomes" id="UP000008138"/>
    </source>
</evidence>
<proteinExistence type="predicted"/>
<accession>F2L686</accession>
<dbReference type="Proteomes" id="UP000008138">
    <property type="component" value="Chromosome"/>
</dbReference>
<reference evidence="1 2" key="1">
    <citation type="journal article" date="2011" name="J. Bacteriol.">
        <title>Complete genome sequence of the thermoacidophilic crenarchaeon Thermoproteus uzoniensis 768-20.</title>
        <authorList>
            <person name="Mardanov A.V."/>
            <person name="Gumerov V.M."/>
            <person name="Beletsky A.V."/>
            <person name="Prokofeva M.I."/>
            <person name="Bonch-Osmolovskaya E.A."/>
            <person name="Ravin N.V."/>
            <person name="Skryabin K.G."/>
        </authorList>
    </citation>
    <scope>NUCLEOTIDE SEQUENCE [LARGE SCALE GENOMIC DNA]</scope>
    <source>
        <strain evidence="1 2">768-20</strain>
    </source>
</reference>
<name>F2L686_THEU7</name>